<accession>A0ABR9YZI7</accession>
<keyword evidence="3" id="KW-0963">Cytoplasm</keyword>
<organism evidence="4 5">
    <name type="scientific">Gluconobacter cadivus</name>
    <dbReference type="NCBI Taxonomy" id="2728101"/>
    <lineage>
        <taxon>Bacteria</taxon>
        <taxon>Pseudomonadati</taxon>
        <taxon>Pseudomonadota</taxon>
        <taxon>Alphaproteobacteria</taxon>
        <taxon>Acetobacterales</taxon>
        <taxon>Acetobacteraceae</taxon>
        <taxon>Gluconobacter</taxon>
    </lineage>
</organism>
<evidence type="ECO:0000256" key="1">
    <source>
        <dbReference type="ARBA" id="ARBA00004496"/>
    </source>
</evidence>
<reference evidence="5" key="1">
    <citation type="submission" date="2020-04" db="EMBL/GenBank/DDBJ databases">
        <title>Description of novel Gluconacetobacter.</title>
        <authorList>
            <person name="Sombolestani A."/>
        </authorList>
    </citation>
    <scope>NUCLEOTIDE SEQUENCE [LARGE SCALE GENOMIC DNA]</scope>
    <source>
        <strain evidence="5">LMG 1745</strain>
    </source>
</reference>
<name>A0ABR9YZI7_9PROT</name>
<protein>
    <submittedName>
        <fullName evidence="4">Nucleoid-associated protein</fullName>
    </submittedName>
</protein>
<evidence type="ECO:0000313" key="5">
    <source>
        <dbReference type="Proteomes" id="UP000662701"/>
    </source>
</evidence>
<dbReference type="RefSeq" id="WP_086636423.1">
    <property type="nucleotide sequence ID" value="NZ_JABCQH010000015.1"/>
</dbReference>
<evidence type="ECO:0000313" key="4">
    <source>
        <dbReference type="EMBL" id="MBF0889519.1"/>
    </source>
</evidence>
<dbReference type="Proteomes" id="UP000662701">
    <property type="component" value="Unassembled WGS sequence"/>
</dbReference>
<comment type="similarity">
    <text evidence="2">Belongs to the YejK family.</text>
</comment>
<reference evidence="4 5" key="2">
    <citation type="submission" date="2020-11" db="EMBL/GenBank/DDBJ databases">
        <title>Description of novel Gluconobacter species.</title>
        <authorList>
            <person name="Cleenwerck I."/>
            <person name="Cnockaert M."/>
            <person name="Borremans W."/>
            <person name="Wieme A.D."/>
            <person name="De Vuyst L."/>
            <person name="Vandamme P."/>
        </authorList>
    </citation>
    <scope>NUCLEOTIDE SEQUENCE [LARGE SCALE GENOMIC DNA]</scope>
    <source>
        <strain evidence="4 5">LMG 1745</strain>
    </source>
</reference>
<comment type="subcellular location">
    <subcellularLocation>
        <location evidence="1">Cytoplasm</location>
    </subcellularLocation>
</comment>
<dbReference type="EMBL" id="JABCQH010000015">
    <property type="protein sequence ID" value="MBF0889519.1"/>
    <property type="molecule type" value="Genomic_DNA"/>
</dbReference>
<comment type="caution">
    <text evidence="4">The sequence shown here is derived from an EMBL/GenBank/DDBJ whole genome shotgun (WGS) entry which is preliminary data.</text>
</comment>
<evidence type="ECO:0000256" key="3">
    <source>
        <dbReference type="ARBA" id="ARBA00022490"/>
    </source>
</evidence>
<dbReference type="PANTHER" id="PTHR38772:SF1">
    <property type="entry name" value="NUCLEOID-ASSOCIATED PROTEIN YEJK"/>
    <property type="match status" value="1"/>
</dbReference>
<sequence length="339" mass="38046">MTNTIRRVGIHDIRKSLNGLEIVLGPEFMQVNETTCRVVDGLNDIYTRRSSKAHGCFSDDTDNYPTSEYFDAYFHADDFGDFNTFTSQMMTTLLAKARSVPNAGAGHVFFAHFERDGREFMLIAIVNEKLGAMLTNAFSVQDVRHLDLEGFRFAGRVDMTSWRAGEDRYIGFLRGRGDVAEYFKEFLACVSSTTAKQSTDELVTALRNYADDQGMEVAKRDNFLARARATLDETARSGGQVDFQSLANVLVPSEPELLAEFLGDPDRGLSDGFTPNRRILGTLVKFRARTPLWSIEIDRAAIAKGEVVFDPKDRTLTITQVPAEFAEELRAEYEVHAED</sequence>
<gene>
    <name evidence="4" type="ORF">HKD19_13315</name>
</gene>
<proteinExistence type="inferred from homology"/>
<evidence type="ECO:0000256" key="2">
    <source>
        <dbReference type="ARBA" id="ARBA00009035"/>
    </source>
</evidence>
<dbReference type="PANTHER" id="PTHR38772">
    <property type="match status" value="1"/>
</dbReference>
<keyword evidence="5" id="KW-1185">Reference proteome</keyword>
<dbReference type="InterPro" id="IPR007358">
    <property type="entry name" value="Nucleoid_associated_NdpA"/>
</dbReference>
<dbReference type="Pfam" id="PF04245">
    <property type="entry name" value="NA37"/>
    <property type="match status" value="1"/>
</dbReference>